<protein>
    <submittedName>
        <fullName evidence="1">Uncharacterized protein</fullName>
    </submittedName>
</protein>
<dbReference type="EMBL" id="LAZR01014233">
    <property type="protein sequence ID" value="KKM18389.1"/>
    <property type="molecule type" value="Genomic_DNA"/>
</dbReference>
<gene>
    <name evidence="1" type="ORF">LCGC14_1666170</name>
</gene>
<comment type="caution">
    <text evidence="1">The sequence shown here is derived from an EMBL/GenBank/DDBJ whole genome shotgun (WGS) entry which is preliminary data.</text>
</comment>
<accession>A0A0F9IF89</accession>
<organism evidence="1">
    <name type="scientific">marine sediment metagenome</name>
    <dbReference type="NCBI Taxonomy" id="412755"/>
    <lineage>
        <taxon>unclassified sequences</taxon>
        <taxon>metagenomes</taxon>
        <taxon>ecological metagenomes</taxon>
    </lineage>
</organism>
<sequence>MDSKQVEKRAEEARAKKLYGKNGLYYGVPLEAYSKGELIEIINEQGKYHREASEQHLKHIKFLSSI</sequence>
<dbReference type="AlphaFoldDB" id="A0A0F9IF89"/>
<reference evidence="1" key="1">
    <citation type="journal article" date="2015" name="Nature">
        <title>Complex archaea that bridge the gap between prokaryotes and eukaryotes.</title>
        <authorList>
            <person name="Spang A."/>
            <person name="Saw J.H."/>
            <person name="Jorgensen S.L."/>
            <person name="Zaremba-Niedzwiedzka K."/>
            <person name="Martijn J."/>
            <person name="Lind A.E."/>
            <person name="van Eijk R."/>
            <person name="Schleper C."/>
            <person name="Guy L."/>
            <person name="Ettema T.J."/>
        </authorList>
    </citation>
    <scope>NUCLEOTIDE SEQUENCE</scope>
</reference>
<evidence type="ECO:0000313" key="1">
    <source>
        <dbReference type="EMBL" id="KKM18389.1"/>
    </source>
</evidence>
<proteinExistence type="predicted"/>
<name>A0A0F9IF89_9ZZZZ</name>